<dbReference type="InterPro" id="IPR023393">
    <property type="entry name" value="START-like_dom_sf"/>
</dbReference>
<dbReference type="InterPro" id="IPR005031">
    <property type="entry name" value="COQ10_START"/>
</dbReference>
<comment type="caution">
    <text evidence="2">The sequence shown here is derived from an EMBL/GenBank/DDBJ whole genome shotgun (WGS) entry which is preliminary data.</text>
</comment>
<accession>A0A3A6QDB0</accession>
<dbReference type="Proteomes" id="UP000276588">
    <property type="component" value="Unassembled WGS sequence"/>
</dbReference>
<dbReference type="RefSeq" id="WP_120102032.1">
    <property type="nucleotide sequence ID" value="NZ_QKNY01000006.1"/>
</dbReference>
<gene>
    <name evidence="2" type="ORF">DM826_04795</name>
</gene>
<evidence type="ECO:0000313" key="2">
    <source>
        <dbReference type="EMBL" id="RJX43999.1"/>
    </source>
</evidence>
<dbReference type="SUPFAM" id="SSF55961">
    <property type="entry name" value="Bet v1-like"/>
    <property type="match status" value="1"/>
</dbReference>
<name>A0A3A6QDB0_9EURY</name>
<organism evidence="2 3">
    <name type="scientific">Halonotius aquaticus</name>
    <dbReference type="NCBI Taxonomy" id="2216978"/>
    <lineage>
        <taxon>Archaea</taxon>
        <taxon>Methanobacteriati</taxon>
        <taxon>Methanobacteriota</taxon>
        <taxon>Stenosarchaea group</taxon>
        <taxon>Halobacteria</taxon>
        <taxon>Halobacteriales</taxon>
        <taxon>Haloferacaceae</taxon>
        <taxon>Halonotius</taxon>
    </lineage>
</organism>
<sequence>MATYSRRTRIDAPLDAVWAFHRQIDGLEALTPGWMGLRVEGVVGPDGDADPAELFEGSEITMASRPFGVAPESRWLSRIVARERDDGYRMFRDDMLGGPFAVWVHTHEFYGDGDETVMIDTVEYEFPAGPVGPLVDRLAVVGFEPMFRYRHRQTKALLEGGSYPDWMPAVDRDTPAGAEDDT</sequence>
<evidence type="ECO:0000313" key="3">
    <source>
        <dbReference type="Proteomes" id="UP000276588"/>
    </source>
</evidence>
<dbReference type="Gene3D" id="3.30.530.20">
    <property type="match status" value="1"/>
</dbReference>
<evidence type="ECO:0000259" key="1">
    <source>
        <dbReference type="Pfam" id="PF03364"/>
    </source>
</evidence>
<reference evidence="2 3" key="1">
    <citation type="submission" date="2018-06" db="EMBL/GenBank/DDBJ databases">
        <title>Halonotius sp. F13-13 a new haloarchaeeon isolated from a solar saltern from Isla Cristina, Huelva, Spain.</title>
        <authorList>
            <person name="Duran-Viseras A."/>
            <person name="Sanchez-Porro C."/>
            <person name="Ventosa A."/>
        </authorList>
    </citation>
    <scope>NUCLEOTIDE SEQUENCE [LARGE SCALE GENOMIC DNA]</scope>
    <source>
        <strain evidence="2 3">F13-13</strain>
    </source>
</reference>
<keyword evidence="3" id="KW-1185">Reference proteome</keyword>
<dbReference type="AlphaFoldDB" id="A0A3A6QDB0"/>
<protein>
    <submittedName>
        <fullName evidence="2">Cyclase</fullName>
    </submittedName>
</protein>
<dbReference type="EMBL" id="QKNY01000006">
    <property type="protein sequence ID" value="RJX43999.1"/>
    <property type="molecule type" value="Genomic_DNA"/>
</dbReference>
<dbReference type="OrthoDB" id="10357at2157"/>
<dbReference type="Pfam" id="PF03364">
    <property type="entry name" value="Polyketide_cyc"/>
    <property type="match status" value="1"/>
</dbReference>
<dbReference type="CDD" id="cd07820">
    <property type="entry name" value="SRPBCC_3"/>
    <property type="match status" value="1"/>
</dbReference>
<feature type="domain" description="Coenzyme Q-binding protein COQ10 START" evidence="1">
    <location>
        <begin position="10"/>
        <end position="131"/>
    </location>
</feature>
<proteinExistence type="predicted"/>